<sequence>MMTTRLNTISPELAGSFGKADPAKQRRAVAVACAVAVSRVGLDDADVKTAIDFLLSENPISHTLRLKMEALSADFDNQYFALEDDANETSHNVALGFFSKARAASAVAFALSENLSELHEALYEAISALDDPTEITDIVANILR</sequence>
<dbReference type="EMBL" id="AP017928">
    <property type="protein sequence ID" value="BBA36830.1"/>
    <property type="molecule type" value="Genomic_DNA"/>
</dbReference>
<evidence type="ECO:0000313" key="2">
    <source>
        <dbReference type="Proteomes" id="UP000266313"/>
    </source>
</evidence>
<reference evidence="1 2" key="1">
    <citation type="submission" date="2016-12" db="EMBL/GenBank/DDBJ databases">
        <title>Genome sequencing of Methylocaldum marinum.</title>
        <authorList>
            <person name="Takeuchi M."/>
            <person name="Kamagata Y."/>
            <person name="Hiraoka S."/>
            <person name="Oshima K."/>
            <person name="Hattori M."/>
            <person name="Iwasaki W."/>
        </authorList>
    </citation>
    <scope>NUCLEOTIDE SEQUENCE [LARGE SCALE GENOMIC DNA]</scope>
    <source>
        <strain evidence="1 2">S8</strain>
    </source>
</reference>
<dbReference type="RefSeq" id="WP_145986662.1">
    <property type="nucleotide sequence ID" value="NZ_AP017928.1"/>
</dbReference>
<proteinExistence type="predicted"/>
<keyword evidence="2" id="KW-1185">Reference proteome</keyword>
<accession>A0A250KYW9</accession>
<evidence type="ECO:0000313" key="1">
    <source>
        <dbReference type="EMBL" id="BBA36830.1"/>
    </source>
</evidence>
<dbReference type="KEGG" id="mmai:sS8_4907"/>
<dbReference type="OrthoDB" id="9907108at2"/>
<organism evidence="1 2">
    <name type="scientific">Methylocaldum marinum</name>
    <dbReference type="NCBI Taxonomy" id="1432792"/>
    <lineage>
        <taxon>Bacteria</taxon>
        <taxon>Pseudomonadati</taxon>
        <taxon>Pseudomonadota</taxon>
        <taxon>Gammaproteobacteria</taxon>
        <taxon>Methylococcales</taxon>
        <taxon>Methylococcaceae</taxon>
        <taxon>Methylocaldum</taxon>
    </lineage>
</organism>
<name>A0A250KYW9_9GAMM</name>
<gene>
    <name evidence="1" type="ORF">sS8_4907</name>
</gene>
<dbReference type="AlphaFoldDB" id="A0A250KYW9"/>
<dbReference type="Proteomes" id="UP000266313">
    <property type="component" value="Chromosome"/>
</dbReference>
<protein>
    <submittedName>
        <fullName evidence="1">Uncharacterized protein</fullName>
    </submittedName>
</protein>